<evidence type="ECO:0000313" key="2">
    <source>
        <dbReference type="Proteomes" id="UP001165960"/>
    </source>
</evidence>
<accession>A0ACC2U5P6</accession>
<keyword evidence="2" id="KW-1185">Reference proteome</keyword>
<protein>
    <submittedName>
        <fullName evidence="1">39S ribosomal protein L22, mitochondrial, variant 2</fullName>
    </submittedName>
</protein>
<sequence length="247" mass="28194">MFKVGLLQSSARLCSLQTLTSKFSAIKLTSGVSNNLSLKESFLSKFIHSSASNFNAETIKPDMSVSSLFSETRQTIEAAPAVDKFGKPIEREYRFSSANFPVSLQKLTMLANQISGLDINQAILQMQFSQKKASKKIMHNLAFARKNAGLQLNFDPARMYISQAWVGKGNYIKNRIDIKGRGRFGIKEHPYCHIKFIFKEKALNPPATIPGMKERKKIKGFHIRRNVWMPHRDNRPIYTPKPYYNWT</sequence>
<keyword evidence="1" id="KW-0689">Ribosomal protein</keyword>
<evidence type="ECO:0000313" key="1">
    <source>
        <dbReference type="EMBL" id="KAJ9082124.1"/>
    </source>
</evidence>
<organism evidence="1 2">
    <name type="scientific">Entomophthora muscae</name>
    <dbReference type="NCBI Taxonomy" id="34485"/>
    <lineage>
        <taxon>Eukaryota</taxon>
        <taxon>Fungi</taxon>
        <taxon>Fungi incertae sedis</taxon>
        <taxon>Zoopagomycota</taxon>
        <taxon>Entomophthoromycotina</taxon>
        <taxon>Entomophthoromycetes</taxon>
        <taxon>Entomophthorales</taxon>
        <taxon>Entomophthoraceae</taxon>
        <taxon>Entomophthora</taxon>
    </lineage>
</organism>
<comment type="caution">
    <text evidence="1">The sequence shown here is derived from an EMBL/GenBank/DDBJ whole genome shotgun (WGS) entry which is preliminary data.</text>
</comment>
<keyword evidence="1" id="KW-0687">Ribonucleoprotein</keyword>
<reference evidence="1" key="1">
    <citation type="submission" date="2022-04" db="EMBL/GenBank/DDBJ databases">
        <title>Genome of the entomopathogenic fungus Entomophthora muscae.</title>
        <authorList>
            <person name="Elya C."/>
            <person name="Lovett B.R."/>
            <person name="Lee E."/>
            <person name="Macias A.M."/>
            <person name="Hajek A.E."/>
            <person name="De Bivort B.L."/>
            <person name="Kasson M.T."/>
            <person name="De Fine Licht H.H."/>
            <person name="Stajich J.E."/>
        </authorList>
    </citation>
    <scope>NUCLEOTIDE SEQUENCE</scope>
    <source>
        <strain evidence="1">Berkeley</strain>
    </source>
</reference>
<gene>
    <name evidence="1" type="primary">mrpl22_1</name>
    <name evidence="1" type="ORF">DSO57_1007455</name>
</gene>
<proteinExistence type="predicted"/>
<dbReference type="EMBL" id="QTSX02001442">
    <property type="protein sequence ID" value="KAJ9082124.1"/>
    <property type="molecule type" value="Genomic_DNA"/>
</dbReference>
<name>A0ACC2U5P6_9FUNG</name>
<dbReference type="Proteomes" id="UP001165960">
    <property type="component" value="Unassembled WGS sequence"/>
</dbReference>